<dbReference type="EMBL" id="LGUB01000362">
    <property type="protein sequence ID" value="KRH93375.1"/>
    <property type="molecule type" value="Genomic_DNA"/>
</dbReference>
<evidence type="ECO:0000256" key="1">
    <source>
        <dbReference type="ARBA" id="ARBA00022679"/>
    </source>
</evidence>
<dbReference type="OrthoDB" id="2192994at2759"/>
<dbReference type="SUPFAM" id="SSF53098">
    <property type="entry name" value="Ribonuclease H-like"/>
    <property type="match status" value="1"/>
</dbReference>
<keyword evidence="11" id="KW-1185">Reference proteome</keyword>
<dbReference type="CDD" id="cd01647">
    <property type="entry name" value="RT_LTR"/>
    <property type="match status" value="1"/>
</dbReference>
<evidence type="ECO:0000256" key="7">
    <source>
        <dbReference type="SAM" id="Coils"/>
    </source>
</evidence>
<dbReference type="VEuPathDB" id="MicrosporidiaDB:M153_9660003370"/>
<dbReference type="GO" id="GO:0015074">
    <property type="term" value="P:DNA integration"/>
    <property type="evidence" value="ECO:0007669"/>
    <property type="project" value="InterPro"/>
</dbReference>
<dbReference type="InterPro" id="IPR041373">
    <property type="entry name" value="RT_RNaseH"/>
</dbReference>
<evidence type="ECO:0000256" key="6">
    <source>
        <dbReference type="ARBA" id="ARBA00022918"/>
    </source>
</evidence>
<evidence type="ECO:0000313" key="10">
    <source>
        <dbReference type="EMBL" id="KRH93375.1"/>
    </source>
</evidence>
<reference evidence="10 11" key="1">
    <citation type="submission" date="2015-07" db="EMBL/GenBank/DDBJ databases">
        <title>The genome of Pseudoloma neurophilia, a relevant intracellular parasite of the zebrafish.</title>
        <authorList>
            <person name="Ndikumana S."/>
            <person name="Pelin A."/>
            <person name="Sanders J."/>
            <person name="Corradi N."/>
        </authorList>
    </citation>
    <scope>NUCLEOTIDE SEQUENCE [LARGE SCALE GENOMIC DNA]</scope>
    <source>
        <strain evidence="10 11">MK1</strain>
    </source>
</reference>
<dbReference type="AlphaFoldDB" id="A0A0R0M1S3"/>
<feature type="coiled-coil region" evidence="7">
    <location>
        <begin position="52"/>
        <end position="100"/>
    </location>
</feature>
<dbReference type="GO" id="GO:0016787">
    <property type="term" value="F:hydrolase activity"/>
    <property type="evidence" value="ECO:0007669"/>
    <property type="project" value="UniProtKB-KW"/>
</dbReference>
<gene>
    <name evidence="10" type="ORF">M153_9660003370</name>
</gene>
<evidence type="ECO:0000259" key="8">
    <source>
        <dbReference type="PROSITE" id="PS50878"/>
    </source>
</evidence>
<dbReference type="InterPro" id="IPR050951">
    <property type="entry name" value="Retrovirus_Pol_polyprotein"/>
</dbReference>
<dbReference type="PROSITE" id="PS50994">
    <property type="entry name" value="INTEGRASE"/>
    <property type="match status" value="1"/>
</dbReference>
<dbReference type="Pfam" id="PF00078">
    <property type="entry name" value="RVT_1"/>
    <property type="match status" value="1"/>
</dbReference>
<dbReference type="InterPro" id="IPR012337">
    <property type="entry name" value="RNaseH-like_sf"/>
</dbReference>
<keyword evidence="3" id="KW-0540">Nuclease</keyword>
<evidence type="ECO:0000256" key="5">
    <source>
        <dbReference type="ARBA" id="ARBA00022801"/>
    </source>
</evidence>
<evidence type="ECO:0000256" key="2">
    <source>
        <dbReference type="ARBA" id="ARBA00022695"/>
    </source>
</evidence>
<dbReference type="Gene3D" id="1.10.340.70">
    <property type="match status" value="1"/>
</dbReference>
<dbReference type="GO" id="GO:0003964">
    <property type="term" value="F:RNA-directed DNA polymerase activity"/>
    <property type="evidence" value="ECO:0007669"/>
    <property type="project" value="UniProtKB-KW"/>
</dbReference>
<sequence>MVENPDINKNELEVKLFRAEMSYADDFTRKAFLFERLPHNWISMIIAENKQNENWENLKVFLRNEMKKIEEKEKEKIFKKKEEEKLKKLLQQKLTLKTEENVKKTLRMRRLLIFNRQSYSESLEDYAKALFKMESNHLEFEDLKSILASTCLRKFEKYMDWSQKMDEKSIFYLIRRADLRIKEDLKYKERKIKKYEKREFENPKKEEKEFDNKKFESKYSLLKNFNRNEKESNICNNSDKFVKNDKELNFCEKLKENFETIDKKESKPVILKQEDMKNEPYEGIEIFLNTIEGKMVKAKPNSFKGKKREKIEQEIDRMLKKGYIRESYSTWNNSVRPVEKPDGSIRICLNLMALNRIINKEEEKMPNMEEIIDNLYGNVFFSVIDLKDGFYQIKIREEDKHKTAFTINNKSYEFERMPMGYKNAPFIFQRIMNFELRKWIGKGVFVYLDDIIIYGKSEEEHDKILEEVLEKLNQKNLNVNIKKMQIKKKEINFLGQIIYGKEVKMPKEKIQKVLSIEKPKSKKDLEKFLGLINYHRRFIDNHSAATENLYELLKENKTMDDWTDVHQKQFENCKQQVGRGICRFLPDFDKDFILECDASNTGIAAVLKQIDESGMEKIIMPFSRKLTKHEKNWGITEKEFFAILEGLERFKEYLYGRKVKIISDHQALQWLQSKEDFGNPRINRWLERIMPYDFEIEYRQGKDMGIVDVLSREFQNEKVVKEIDHQEKEQKKKIKESHERIGHRGLESTLYEIKANYTTWPKQRKQIEDIINNCEICIRNKEKKSGGEIFVESSRKLEKMGLDIMESGEEYFLIGIDYFTRRAFGDLLVNKSAESIIMKLQKWFEKTGSPEEIIVDQGREFNSHKFDDFCSQNKIKKHNTAIEHSEGNGRVERLIRTLRTYFRKEEKRKVDNEKFQEILDKYNHTLNTAIQSSPMEAWQMEMEKTKIANQKTSKYASRFRKKKREEFIEKQIVAVQEFPRHKENTRKGATGEIVKKLQNDNYIVEIDGKEKKINHKFMTKLPSKVDF</sequence>
<organism evidence="10 11">
    <name type="scientific">Pseudoloma neurophilia</name>
    <dbReference type="NCBI Taxonomy" id="146866"/>
    <lineage>
        <taxon>Eukaryota</taxon>
        <taxon>Fungi</taxon>
        <taxon>Fungi incertae sedis</taxon>
        <taxon>Microsporidia</taxon>
        <taxon>Pseudoloma</taxon>
    </lineage>
</organism>
<dbReference type="Proteomes" id="UP000051530">
    <property type="component" value="Unassembled WGS sequence"/>
</dbReference>
<dbReference type="InterPro" id="IPR036397">
    <property type="entry name" value="RNaseH_sf"/>
</dbReference>
<evidence type="ECO:0000256" key="3">
    <source>
        <dbReference type="ARBA" id="ARBA00022722"/>
    </source>
</evidence>
<feature type="domain" description="Reverse transcriptase" evidence="8">
    <location>
        <begin position="319"/>
        <end position="498"/>
    </location>
</feature>
<comment type="caution">
    <text evidence="10">The sequence shown here is derived from an EMBL/GenBank/DDBJ whole genome shotgun (WGS) entry which is preliminary data.</text>
</comment>
<dbReference type="GO" id="GO:0004519">
    <property type="term" value="F:endonuclease activity"/>
    <property type="evidence" value="ECO:0007669"/>
    <property type="project" value="UniProtKB-KW"/>
</dbReference>
<accession>A0A0R0M1S3</accession>
<dbReference type="PANTHER" id="PTHR37984">
    <property type="entry name" value="PROTEIN CBG26694"/>
    <property type="match status" value="1"/>
</dbReference>
<name>A0A0R0M1S3_9MICR</name>
<keyword evidence="1" id="KW-0808">Transferase</keyword>
<dbReference type="InterPro" id="IPR043502">
    <property type="entry name" value="DNA/RNA_pol_sf"/>
</dbReference>
<dbReference type="Pfam" id="PF17917">
    <property type="entry name" value="RT_RNaseH"/>
    <property type="match status" value="1"/>
</dbReference>
<keyword evidence="5" id="KW-0378">Hydrolase</keyword>
<keyword evidence="4" id="KW-0255">Endonuclease</keyword>
<dbReference type="Gene3D" id="3.10.20.370">
    <property type="match status" value="1"/>
</dbReference>
<dbReference type="GO" id="GO:0003676">
    <property type="term" value="F:nucleic acid binding"/>
    <property type="evidence" value="ECO:0007669"/>
    <property type="project" value="InterPro"/>
</dbReference>
<dbReference type="GO" id="GO:0005634">
    <property type="term" value="C:nucleus"/>
    <property type="evidence" value="ECO:0007669"/>
    <property type="project" value="UniProtKB-ARBA"/>
</dbReference>
<evidence type="ECO:0000259" key="9">
    <source>
        <dbReference type="PROSITE" id="PS50994"/>
    </source>
</evidence>
<keyword evidence="7" id="KW-0175">Coiled coil</keyword>
<dbReference type="Gene3D" id="3.30.420.10">
    <property type="entry name" value="Ribonuclease H-like superfamily/Ribonuclease H"/>
    <property type="match status" value="1"/>
</dbReference>
<dbReference type="SUPFAM" id="SSF56672">
    <property type="entry name" value="DNA/RNA polymerases"/>
    <property type="match status" value="1"/>
</dbReference>
<dbReference type="Pfam" id="PF17921">
    <property type="entry name" value="Integrase_H2C2"/>
    <property type="match status" value="1"/>
</dbReference>
<dbReference type="FunFam" id="3.10.20.370:FF:000001">
    <property type="entry name" value="Retrovirus-related Pol polyprotein from transposon 17.6-like protein"/>
    <property type="match status" value="1"/>
</dbReference>
<keyword evidence="6" id="KW-0695">RNA-directed DNA polymerase</keyword>
<proteinExistence type="predicted"/>
<feature type="domain" description="Integrase catalytic" evidence="9">
    <location>
        <begin position="792"/>
        <end position="949"/>
    </location>
</feature>
<dbReference type="CDD" id="cd09274">
    <property type="entry name" value="RNase_HI_RT_Ty3"/>
    <property type="match status" value="1"/>
</dbReference>
<dbReference type="InterPro" id="IPR000477">
    <property type="entry name" value="RT_dom"/>
</dbReference>
<dbReference type="InterPro" id="IPR001584">
    <property type="entry name" value="Integrase_cat-core"/>
</dbReference>
<keyword evidence="2" id="KW-0548">Nucleotidyltransferase</keyword>
<dbReference type="Gene3D" id="3.30.70.270">
    <property type="match status" value="2"/>
</dbReference>
<evidence type="ECO:0000313" key="11">
    <source>
        <dbReference type="Proteomes" id="UP000051530"/>
    </source>
</evidence>
<protein>
    <submittedName>
        <fullName evidence="10">Putative LTR retrotransposon</fullName>
    </submittedName>
</protein>
<dbReference type="Gene3D" id="3.10.10.10">
    <property type="entry name" value="HIV Type 1 Reverse Transcriptase, subunit A, domain 1"/>
    <property type="match status" value="1"/>
</dbReference>
<dbReference type="InterPro" id="IPR041588">
    <property type="entry name" value="Integrase_H2C2"/>
</dbReference>
<feature type="coiled-coil region" evidence="7">
    <location>
        <begin position="351"/>
        <end position="378"/>
    </location>
</feature>
<dbReference type="PROSITE" id="PS50878">
    <property type="entry name" value="RT_POL"/>
    <property type="match status" value="1"/>
</dbReference>
<dbReference type="PANTHER" id="PTHR37984:SF5">
    <property type="entry name" value="PROTEIN NYNRIN-LIKE"/>
    <property type="match status" value="1"/>
</dbReference>
<evidence type="ECO:0000256" key="4">
    <source>
        <dbReference type="ARBA" id="ARBA00022759"/>
    </source>
</evidence>
<dbReference type="InterPro" id="IPR043128">
    <property type="entry name" value="Rev_trsase/Diguanyl_cyclase"/>
</dbReference>